<name>A0A9W9F2Q1_9EURO</name>
<protein>
    <submittedName>
        <fullName evidence="1">Uncharacterized protein</fullName>
    </submittedName>
</protein>
<dbReference type="EMBL" id="JAPMSZ010000009">
    <property type="protein sequence ID" value="KAJ5092558.1"/>
    <property type="molecule type" value="Genomic_DNA"/>
</dbReference>
<accession>A0A9W9F2Q1</accession>
<dbReference type="GeneID" id="81397122"/>
<reference evidence="1" key="2">
    <citation type="journal article" date="2023" name="IMA Fungus">
        <title>Comparative genomic study of the Penicillium genus elucidates a diverse pangenome and 15 lateral gene transfer events.</title>
        <authorList>
            <person name="Petersen C."/>
            <person name="Sorensen T."/>
            <person name="Nielsen M.R."/>
            <person name="Sondergaard T.E."/>
            <person name="Sorensen J.L."/>
            <person name="Fitzpatrick D.A."/>
            <person name="Frisvad J.C."/>
            <person name="Nielsen K.L."/>
        </authorList>
    </citation>
    <scope>NUCLEOTIDE SEQUENCE</scope>
    <source>
        <strain evidence="1">IBT 34128</strain>
    </source>
</reference>
<comment type="caution">
    <text evidence="1">The sequence shown here is derived from an EMBL/GenBank/DDBJ whole genome shotgun (WGS) entry which is preliminary data.</text>
</comment>
<gene>
    <name evidence="1" type="ORF">NUU61_007428</name>
</gene>
<evidence type="ECO:0000313" key="1">
    <source>
        <dbReference type="EMBL" id="KAJ5092558.1"/>
    </source>
</evidence>
<dbReference type="OrthoDB" id="5238363at2759"/>
<evidence type="ECO:0000313" key="2">
    <source>
        <dbReference type="Proteomes" id="UP001141434"/>
    </source>
</evidence>
<proteinExistence type="predicted"/>
<reference evidence="1" key="1">
    <citation type="submission" date="2022-11" db="EMBL/GenBank/DDBJ databases">
        <authorList>
            <person name="Petersen C."/>
        </authorList>
    </citation>
    <scope>NUCLEOTIDE SEQUENCE</scope>
    <source>
        <strain evidence="1">IBT 34128</strain>
    </source>
</reference>
<dbReference type="Proteomes" id="UP001141434">
    <property type="component" value="Unassembled WGS sequence"/>
</dbReference>
<keyword evidence="2" id="KW-1185">Reference proteome</keyword>
<dbReference type="AlphaFoldDB" id="A0A9W9F2Q1"/>
<organism evidence="1 2">
    <name type="scientific">Penicillium alfredii</name>
    <dbReference type="NCBI Taxonomy" id="1506179"/>
    <lineage>
        <taxon>Eukaryota</taxon>
        <taxon>Fungi</taxon>
        <taxon>Dikarya</taxon>
        <taxon>Ascomycota</taxon>
        <taxon>Pezizomycotina</taxon>
        <taxon>Eurotiomycetes</taxon>
        <taxon>Eurotiomycetidae</taxon>
        <taxon>Eurotiales</taxon>
        <taxon>Aspergillaceae</taxon>
        <taxon>Penicillium</taxon>
    </lineage>
</organism>
<sequence>MSLVASSKNLLLRYWNRPIMPPVASRYLGSPLHPIRPKISHIYASRDRDTLWWRVSIAPLQSLKRVVRSWCGRRVRLAFRQALHQQGFDELGRAIPSEFSPKEDLTGSLEITIRTPCVQASFETVQKDANHLLENILAQQATRLSGANCQPKETSKTSKTA</sequence>
<dbReference type="RefSeq" id="XP_056510753.1">
    <property type="nucleotide sequence ID" value="XM_056657953.1"/>
</dbReference>